<proteinExistence type="predicted"/>
<dbReference type="AlphaFoldDB" id="A0A0S3EXE5"/>
<evidence type="ECO:0000313" key="1">
    <source>
        <dbReference type="EMBL" id="ALR20129.1"/>
    </source>
</evidence>
<protein>
    <submittedName>
        <fullName evidence="1">Uncharacterized protein</fullName>
    </submittedName>
</protein>
<organism evidence="1 2">
    <name type="scientific">Sphingobium baderi</name>
    <dbReference type="NCBI Taxonomy" id="1332080"/>
    <lineage>
        <taxon>Bacteria</taxon>
        <taxon>Pseudomonadati</taxon>
        <taxon>Pseudomonadota</taxon>
        <taxon>Alphaproteobacteria</taxon>
        <taxon>Sphingomonadales</taxon>
        <taxon>Sphingomonadaceae</taxon>
        <taxon>Sphingobium</taxon>
    </lineage>
</organism>
<dbReference type="EMBL" id="CP013264">
    <property type="protein sequence ID" value="ALR20129.1"/>
    <property type="molecule type" value="Genomic_DNA"/>
</dbReference>
<evidence type="ECO:0000313" key="2">
    <source>
        <dbReference type="Proteomes" id="UP000056968"/>
    </source>
</evidence>
<dbReference type="KEGG" id="sbd:ATN00_07245"/>
<sequence>MQETGMFHHVHITALSRTSAGMTVITLAICGPRGGMRAVEDISLEEAEKMAARLQAAITAARAGLNTDPADAFIQDVIAQLGDPALALDPSFRRWCGANHGLLTARQTAERWCRWRVA</sequence>
<keyword evidence="2" id="KW-1185">Reference proteome</keyword>
<gene>
    <name evidence="1" type="ORF">ATN00_07245</name>
</gene>
<dbReference type="STRING" id="1332080.ATN00_07245"/>
<dbReference type="Proteomes" id="UP000056968">
    <property type="component" value="Chromosome"/>
</dbReference>
<accession>A0A0S3EXE5</accession>
<name>A0A0S3EXE5_9SPHN</name>
<reference evidence="1 2" key="1">
    <citation type="submission" date="2015-11" db="EMBL/GenBank/DDBJ databases">
        <title>A Two-component Flavoprotein Monooxygenase System MeaXY Responsible for para-Hydroxylation of 2-Methyl-6-ethylaniline and 2,6-Diethylaniline in Sphingobium baderi DE-13.</title>
        <authorList>
            <person name="Cheng M."/>
            <person name="Meng Q."/>
            <person name="Yang Y."/>
            <person name="Chu C."/>
            <person name="Yan X."/>
            <person name="He J."/>
            <person name="Li S."/>
        </authorList>
    </citation>
    <scope>NUCLEOTIDE SEQUENCE [LARGE SCALE GENOMIC DNA]</scope>
    <source>
        <strain evidence="1 2">DE-13</strain>
    </source>
</reference>